<feature type="chain" id="PRO_5013567390" evidence="6">
    <location>
        <begin position="26"/>
        <end position="489"/>
    </location>
</feature>
<evidence type="ECO:0000256" key="5">
    <source>
        <dbReference type="SAM" id="MobiDB-lite"/>
    </source>
</evidence>
<protein>
    <submittedName>
        <fullName evidence="7">Heme peroxidase</fullName>
    </submittedName>
</protein>
<name>A0A2G9U8W7_TELCI</name>
<evidence type="ECO:0000256" key="1">
    <source>
        <dbReference type="ARBA" id="ARBA00004613"/>
    </source>
</evidence>
<dbReference type="PROSITE" id="PS50292">
    <property type="entry name" value="PEROXIDASE_3"/>
    <property type="match status" value="2"/>
</dbReference>
<dbReference type="SUPFAM" id="SSF48113">
    <property type="entry name" value="Heme-dependent peroxidases"/>
    <property type="match status" value="2"/>
</dbReference>
<keyword evidence="8" id="KW-1185">Reference proteome</keyword>
<accession>A0A2G9U8W7</accession>
<dbReference type="Pfam" id="PF03098">
    <property type="entry name" value="An_peroxidase"/>
    <property type="match status" value="3"/>
</dbReference>
<keyword evidence="2" id="KW-0964">Secreted</keyword>
<dbReference type="PANTHER" id="PTHR11475">
    <property type="entry name" value="OXIDASE/PEROXIDASE"/>
    <property type="match status" value="1"/>
</dbReference>
<dbReference type="InterPro" id="IPR019791">
    <property type="entry name" value="Haem_peroxidase_animal"/>
</dbReference>
<feature type="signal peptide" evidence="6">
    <location>
        <begin position="1"/>
        <end position="25"/>
    </location>
</feature>
<keyword evidence="3 7" id="KW-0560">Oxidoreductase</keyword>
<dbReference type="InterPro" id="IPR037120">
    <property type="entry name" value="Haem_peroxidase_sf_animal"/>
</dbReference>
<gene>
    <name evidence="7" type="ORF">TELCIR_11626</name>
</gene>
<evidence type="ECO:0000256" key="2">
    <source>
        <dbReference type="ARBA" id="ARBA00022525"/>
    </source>
</evidence>
<evidence type="ECO:0000256" key="4">
    <source>
        <dbReference type="ARBA" id="ARBA00023180"/>
    </source>
</evidence>
<keyword evidence="4" id="KW-0325">Glycoprotein</keyword>
<dbReference type="InterPro" id="IPR010255">
    <property type="entry name" value="Haem_peroxidase_sf"/>
</dbReference>
<dbReference type="PANTHER" id="PTHR11475:SF4">
    <property type="entry name" value="CHORION PEROXIDASE"/>
    <property type="match status" value="1"/>
</dbReference>
<feature type="region of interest" description="Disordered" evidence="5">
    <location>
        <begin position="457"/>
        <end position="489"/>
    </location>
</feature>
<dbReference type="GO" id="GO:0004601">
    <property type="term" value="F:peroxidase activity"/>
    <property type="evidence" value="ECO:0007669"/>
    <property type="project" value="UniProtKB-KW"/>
</dbReference>
<proteinExistence type="predicted"/>
<dbReference type="OrthoDB" id="823504at2759"/>
<organism evidence="7 8">
    <name type="scientific">Teladorsagia circumcincta</name>
    <name type="common">Brown stomach worm</name>
    <name type="synonym">Ostertagia circumcincta</name>
    <dbReference type="NCBI Taxonomy" id="45464"/>
    <lineage>
        <taxon>Eukaryota</taxon>
        <taxon>Metazoa</taxon>
        <taxon>Ecdysozoa</taxon>
        <taxon>Nematoda</taxon>
        <taxon>Chromadorea</taxon>
        <taxon>Rhabditida</taxon>
        <taxon>Rhabditina</taxon>
        <taxon>Rhabditomorpha</taxon>
        <taxon>Strongyloidea</taxon>
        <taxon>Trichostrongylidae</taxon>
        <taxon>Teladorsagia</taxon>
    </lineage>
</organism>
<keyword evidence="3 7" id="KW-0575">Peroxidase</keyword>
<dbReference type="EMBL" id="KZ348117">
    <property type="protein sequence ID" value="PIO66654.1"/>
    <property type="molecule type" value="Genomic_DNA"/>
</dbReference>
<reference evidence="7 8" key="1">
    <citation type="submission" date="2015-09" db="EMBL/GenBank/DDBJ databases">
        <title>Draft genome of the parasitic nematode Teladorsagia circumcincta isolate WARC Sus (inbred).</title>
        <authorList>
            <person name="Mitreva M."/>
        </authorList>
    </citation>
    <scope>NUCLEOTIDE SEQUENCE [LARGE SCALE GENOMIC DNA]</scope>
    <source>
        <strain evidence="7 8">S</strain>
    </source>
</reference>
<dbReference type="GO" id="GO:0006979">
    <property type="term" value="P:response to oxidative stress"/>
    <property type="evidence" value="ECO:0007669"/>
    <property type="project" value="InterPro"/>
</dbReference>
<dbReference type="PRINTS" id="PR00457">
    <property type="entry name" value="ANPEROXIDASE"/>
</dbReference>
<evidence type="ECO:0000313" key="7">
    <source>
        <dbReference type="EMBL" id="PIO66654.1"/>
    </source>
</evidence>
<keyword evidence="6" id="KW-0732">Signal</keyword>
<evidence type="ECO:0000256" key="3">
    <source>
        <dbReference type="ARBA" id="ARBA00022559"/>
    </source>
</evidence>
<dbReference type="GO" id="GO:0020037">
    <property type="term" value="F:heme binding"/>
    <property type="evidence" value="ECO:0007669"/>
    <property type="project" value="InterPro"/>
</dbReference>
<dbReference type="Proteomes" id="UP000230423">
    <property type="component" value="Unassembled WGS sequence"/>
</dbReference>
<dbReference type="AlphaFoldDB" id="A0A2G9U8W7"/>
<comment type="subcellular location">
    <subcellularLocation>
        <location evidence="1">Secreted</location>
    </subcellularLocation>
</comment>
<dbReference type="Gene3D" id="1.10.640.10">
    <property type="entry name" value="Haem peroxidase domain superfamily, animal type"/>
    <property type="match status" value="2"/>
</dbReference>
<sequence length="489" mass="56287">MKLNQAEPKQMALWPILVFLPICIGSNIPCGKSFFPCPNEDSKSDTPFVRESSRVRPFPCCRQGFSHPECDPIDIPTADPAFRCMLSGSDDANILPGVTALHAIFIKQHNRIARLLKEQNRHWPDSRLFEEARRIVSAQLQHITYNEFLPIMLGRENIKKYGLSLHESGFDSDYDMTIDGAVLNEFAVTFPYVLWSLLPKDPLFSQFNNPTKLYEVRSFHELKEYFINDPKVEYINTIYENVDDIDLLVGVLAEQPIKGALFGPTMACITGKQFQRTRRGDRFWYENYFAQSGFNEKQLMELRKTTLAEIICANTEMQKIQSNVFMRENIFENMAIECRSSVFATPSLVEWKDLEGRPTLPVSAETLEKVVNLAMLNLKDQRKREISNLRRNQHTFVKGDPLFAYANMMRAKTHAKQISQVYRTHTGWCNNLKFPGYANAFSPLRHLLPPVYEDGFDAPRSRAKSGRPLPNPRRVRRFIPSPISVQAKH</sequence>
<evidence type="ECO:0000313" key="8">
    <source>
        <dbReference type="Proteomes" id="UP000230423"/>
    </source>
</evidence>
<evidence type="ECO:0000256" key="6">
    <source>
        <dbReference type="SAM" id="SignalP"/>
    </source>
</evidence>